<dbReference type="GO" id="GO:0016747">
    <property type="term" value="F:acyltransferase activity, transferring groups other than amino-acyl groups"/>
    <property type="evidence" value="ECO:0007669"/>
    <property type="project" value="InterPro"/>
</dbReference>
<organism evidence="4 5">
    <name type="scientific">Rhizocola hellebori</name>
    <dbReference type="NCBI Taxonomy" id="1392758"/>
    <lineage>
        <taxon>Bacteria</taxon>
        <taxon>Bacillati</taxon>
        <taxon>Actinomycetota</taxon>
        <taxon>Actinomycetes</taxon>
        <taxon>Micromonosporales</taxon>
        <taxon>Micromonosporaceae</taxon>
        <taxon>Rhizocola</taxon>
    </lineage>
</organism>
<reference evidence="4" key="1">
    <citation type="submission" date="2021-01" db="EMBL/GenBank/DDBJ databases">
        <title>Whole genome shotgun sequence of Rhizocola hellebori NBRC 109834.</title>
        <authorList>
            <person name="Komaki H."/>
            <person name="Tamura T."/>
        </authorList>
    </citation>
    <scope>NUCLEOTIDE SEQUENCE</scope>
    <source>
        <strain evidence="4">NBRC 109834</strain>
    </source>
</reference>
<dbReference type="InterPro" id="IPR050832">
    <property type="entry name" value="Bact_Acetyltransf"/>
</dbReference>
<evidence type="ECO:0000256" key="2">
    <source>
        <dbReference type="ARBA" id="ARBA00023315"/>
    </source>
</evidence>
<dbReference type="PROSITE" id="PS51186">
    <property type="entry name" value="GNAT"/>
    <property type="match status" value="1"/>
</dbReference>
<feature type="domain" description="N-acetyltransferase" evidence="3">
    <location>
        <begin position="3"/>
        <end position="149"/>
    </location>
</feature>
<accession>A0A8J3QGN1</accession>
<dbReference type="CDD" id="cd04301">
    <property type="entry name" value="NAT_SF"/>
    <property type="match status" value="1"/>
</dbReference>
<dbReference type="Pfam" id="PF00583">
    <property type="entry name" value="Acetyltransf_1"/>
    <property type="match status" value="1"/>
</dbReference>
<dbReference type="InterPro" id="IPR016181">
    <property type="entry name" value="Acyl_CoA_acyltransferase"/>
</dbReference>
<evidence type="ECO:0000313" key="5">
    <source>
        <dbReference type="Proteomes" id="UP000612899"/>
    </source>
</evidence>
<evidence type="ECO:0000256" key="1">
    <source>
        <dbReference type="ARBA" id="ARBA00022679"/>
    </source>
</evidence>
<dbReference type="Gene3D" id="3.40.630.30">
    <property type="match status" value="1"/>
</dbReference>
<gene>
    <name evidence="4" type="ORF">Rhe02_85670</name>
</gene>
<evidence type="ECO:0000259" key="3">
    <source>
        <dbReference type="PROSITE" id="PS51186"/>
    </source>
</evidence>
<evidence type="ECO:0000313" key="4">
    <source>
        <dbReference type="EMBL" id="GIH10500.1"/>
    </source>
</evidence>
<dbReference type="SUPFAM" id="SSF55729">
    <property type="entry name" value="Acyl-CoA N-acyltransferases (Nat)"/>
    <property type="match status" value="1"/>
</dbReference>
<keyword evidence="2" id="KW-0012">Acyltransferase</keyword>
<dbReference type="PANTHER" id="PTHR43877:SF2">
    <property type="entry name" value="AMINOALKYLPHOSPHONATE N-ACETYLTRANSFERASE-RELATED"/>
    <property type="match status" value="1"/>
</dbReference>
<protein>
    <submittedName>
        <fullName evidence="4">N-acetyltransferase GCN5</fullName>
    </submittedName>
</protein>
<dbReference type="Proteomes" id="UP000612899">
    <property type="component" value="Unassembled WGS sequence"/>
</dbReference>
<dbReference type="AlphaFoldDB" id="A0A8J3QGN1"/>
<keyword evidence="1" id="KW-0808">Transferase</keyword>
<keyword evidence="5" id="KW-1185">Reference proteome</keyword>
<name>A0A8J3QGN1_9ACTN</name>
<dbReference type="PANTHER" id="PTHR43877">
    <property type="entry name" value="AMINOALKYLPHOSPHONATE N-ACETYLTRANSFERASE-RELATED-RELATED"/>
    <property type="match status" value="1"/>
</dbReference>
<dbReference type="EMBL" id="BONY01000096">
    <property type="protein sequence ID" value="GIH10500.1"/>
    <property type="molecule type" value="Genomic_DNA"/>
</dbReference>
<dbReference type="InterPro" id="IPR000182">
    <property type="entry name" value="GNAT_dom"/>
</dbReference>
<comment type="caution">
    <text evidence="4">The sequence shown here is derived from an EMBL/GenBank/DDBJ whole genome shotgun (WGS) entry which is preliminary data.</text>
</comment>
<sequence>MPLTVRDFVAADLPSCAWSGSPTHLRSVAAALERARAGVVDYLVVCPPAGLPIAKGGVDYEASPGAGVIWQVAVHPALQSCGIGTILMRSLEERIAARGLNRAELLVEFDNPRAKALYERLGYQVFGQRAESWDHEGPEGEIVRYETVCDTMFKEL</sequence>
<proteinExistence type="predicted"/>